<dbReference type="Gene3D" id="3.30.360.10">
    <property type="entry name" value="Dihydrodipicolinate Reductase, domain 2"/>
    <property type="match status" value="1"/>
</dbReference>
<organism evidence="5 6">
    <name type="scientific">Rhodocytophaga rosea</name>
    <dbReference type="NCBI Taxonomy" id="2704465"/>
    <lineage>
        <taxon>Bacteria</taxon>
        <taxon>Pseudomonadati</taxon>
        <taxon>Bacteroidota</taxon>
        <taxon>Cytophagia</taxon>
        <taxon>Cytophagales</taxon>
        <taxon>Rhodocytophagaceae</taxon>
        <taxon>Rhodocytophaga</taxon>
    </lineage>
</organism>
<dbReference type="EMBL" id="CP048222">
    <property type="protein sequence ID" value="QHT66145.1"/>
    <property type="molecule type" value="Genomic_DNA"/>
</dbReference>
<dbReference type="InterPro" id="IPR050463">
    <property type="entry name" value="Gfo/Idh/MocA_oxidrdct_glycsds"/>
</dbReference>
<dbReference type="Proteomes" id="UP000480178">
    <property type="component" value="Chromosome"/>
</dbReference>
<dbReference type="PRINTS" id="PR01775">
    <property type="entry name" value="GLFROXRDTASE"/>
</dbReference>
<keyword evidence="1" id="KW-0560">Oxidoreductase</keyword>
<keyword evidence="6" id="KW-1185">Reference proteome</keyword>
<feature type="domain" description="Gfo/Idh/MocA-like oxidoreductase C-terminal" evidence="3">
    <location>
        <begin position="332"/>
        <end position="376"/>
    </location>
</feature>
<dbReference type="SUPFAM" id="SSF51735">
    <property type="entry name" value="NAD(P)-binding Rossmann-fold domains"/>
    <property type="match status" value="1"/>
</dbReference>
<dbReference type="GO" id="GO:0000166">
    <property type="term" value="F:nucleotide binding"/>
    <property type="evidence" value="ECO:0007669"/>
    <property type="project" value="InterPro"/>
</dbReference>
<accession>A0A6C0GDV6</accession>
<evidence type="ECO:0000259" key="3">
    <source>
        <dbReference type="Pfam" id="PF02894"/>
    </source>
</evidence>
<reference evidence="5 6" key="1">
    <citation type="submission" date="2020-01" db="EMBL/GenBank/DDBJ databases">
        <authorList>
            <person name="Kim M.K."/>
        </authorList>
    </citation>
    <scope>NUCLEOTIDE SEQUENCE [LARGE SCALE GENOMIC DNA]</scope>
    <source>
        <strain evidence="5 6">172606-1</strain>
    </source>
</reference>
<dbReference type="AlphaFoldDB" id="A0A6C0GDV6"/>
<evidence type="ECO:0000259" key="2">
    <source>
        <dbReference type="Pfam" id="PF01408"/>
    </source>
</evidence>
<evidence type="ECO:0000256" key="1">
    <source>
        <dbReference type="ARBA" id="ARBA00023002"/>
    </source>
</evidence>
<dbReference type="RefSeq" id="WP_162442216.1">
    <property type="nucleotide sequence ID" value="NZ_CP048222.1"/>
</dbReference>
<dbReference type="KEGG" id="rhoz:GXP67_05405"/>
<dbReference type="PANTHER" id="PTHR43818:SF11">
    <property type="entry name" value="BCDNA.GH03377"/>
    <property type="match status" value="1"/>
</dbReference>
<evidence type="ECO:0000313" key="6">
    <source>
        <dbReference type="Proteomes" id="UP000480178"/>
    </source>
</evidence>
<dbReference type="Pfam" id="PF01408">
    <property type="entry name" value="GFO_IDH_MocA"/>
    <property type="match status" value="1"/>
</dbReference>
<feature type="domain" description="GFO/IDH/MocA-like oxidoreductase" evidence="4">
    <location>
        <begin position="184"/>
        <end position="302"/>
    </location>
</feature>
<sequence length="377" mass="41554">MKKLKLFETESTSSRRSFLRNAGAMAFAAPALSWLSQPAFAENSLQGGKPLGIALVGLGYYSTHQLAPALQKTKFCKLTGAVTGTPAKAAEWEKKFNLPKKNIYDYKTYDRIADNPDIDVVYVVLPNAMHAEYTIRALEAGKHVICEKPMAVSVKECQQMIDAAKKANKQLAIGYRLHSTPQHQEVMRFAREKTFGAIKVVETSDGFRIGDPSQWRLKKSLAGGGSMMDIGIYALNASRYVTGEEPVSVFAQEFKTDPVKFKEVDETILWQLKFPSGAVATSTSTYAAGVERLYATCENGWYEMGPCYGYGPIKFRTSKGEVNLPQLTHQAAQMDDFAQSVMSNKPSIVPGEEGLKDLKVIEAIYKSIETGKVVTIS</sequence>
<dbReference type="Pfam" id="PF02894">
    <property type="entry name" value="GFO_IDH_MocA_C"/>
    <property type="match status" value="1"/>
</dbReference>
<gene>
    <name evidence="5" type="ORF">GXP67_05405</name>
</gene>
<proteinExistence type="predicted"/>
<dbReference type="GO" id="GO:0016491">
    <property type="term" value="F:oxidoreductase activity"/>
    <property type="evidence" value="ECO:0007669"/>
    <property type="project" value="UniProtKB-KW"/>
</dbReference>
<dbReference type="InterPro" id="IPR008354">
    <property type="entry name" value="Glc-Fru_OxRdtase_bac"/>
</dbReference>
<dbReference type="Pfam" id="PF22725">
    <property type="entry name" value="GFO_IDH_MocA_C3"/>
    <property type="match status" value="1"/>
</dbReference>
<dbReference type="Gene3D" id="3.40.50.720">
    <property type="entry name" value="NAD(P)-binding Rossmann-like Domain"/>
    <property type="match status" value="1"/>
</dbReference>
<dbReference type="InterPro" id="IPR006311">
    <property type="entry name" value="TAT_signal"/>
</dbReference>
<dbReference type="InterPro" id="IPR000683">
    <property type="entry name" value="Gfo/Idh/MocA-like_OxRdtase_N"/>
</dbReference>
<evidence type="ECO:0000313" key="5">
    <source>
        <dbReference type="EMBL" id="QHT66145.1"/>
    </source>
</evidence>
<dbReference type="SUPFAM" id="SSF55347">
    <property type="entry name" value="Glyceraldehyde-3-phosphate dehydrogenase-like, C-terminal domain"/>
    <property type="match status" value="1"/>
</dbReference>
<dbReference type="PANTHER" id="PTHR43818">
    <property type="entry name" value="BCDNA.GH03377"/>
    <property type="match status" value="1"/>
</dbReference>
<dbReference type="InterPro" id="IPR055170">
    <property type="entry name" value="GFO_IDH_MocA-like_dom"/>
</dbReference>
<evidence type="ECO:0000259" key="4">
    <source>
        <dbReference type="Pfam" id="PF22725"/>
    </source>
</evidence>
<dbReference type="PROSITE" id="PS51318">
    <property type="entry name" value="TAT"/>
    <property type="match status" value="1"/>
</dbReference>
<dbReference type="InterPro" id="IPR036291">
    <property type="entry name" value="NAD(P)-bd_dom_sf"/>
</dbReference>
<protein>
    <submittedName>
        <fullName evidence="5">Gfo/Idh/MocA family oxidoreductase</fullName>
    </submittedName>
</protein>
<name>A0A6C0GDV6_9BACT</name>
<feature type="domain" description="Gfo/Idh/MocA-like oxidoreductase N-terminal" evidence="2">
    <location>
        <begin position="52"/>
        <end position="175"/>
    </location>
</feature>
<dbReference type="InterPro" id="IPR004104">
    <property type="entry name" value="Gfo/Idh/MocA-like_OxRdtase_C"/>
</dbReference>